<dbReference type="InterPro" id="IPR036388">
    <property type="entry name" value="WH-like_DNA-bd_sf"/>
</dbReference>
<evidence type="ECO:0000313" key="9">
    <source>
        <dbReference type="Proteomes" id="UP000199239"/>
    </source>
</evidence>
<dbReference type="PANTHER" id="PTHR43133:SF63">
    <property type="entry name" value="RNA POLYMERASE SIGMA FACTOR FECI-RELATED"/>
    <property type="match status" value="1"/>
</dbReference>
<organism evidence="8 9">
    <name type="scientific">Sulfitobacter marinus</name>
    <dbReference type="NCBI Taxonomy" id="394264"/>
    <lineage>
        <taxon>Bacteria</taxon>
        <taxon>Pseudomonadati</taxon>
        <taxon>Pseudomonadota</taxon>
        <taxon>Alphaproteobacteria</taxon>
        <taxon>Rhodobacterales</taxon>
        <taxon>Roseobacteraceae</taxon>
        <taxon>Sulfitobacter</taxon>
    </lineage>
</organism>
<dbReference type="STRING" id="394264.SAMN04488040_2636"/>
<dbReference type="GO" id="GO:0016987">
    <property type="term" value="F:sigma factor activity"/>
    <property type="evidence" value="ECO:0007669"/>
    <property type="project" value="UniProtKB-KW"/>
</dbReference>
<sequence length="187" mass="20696">MSEIRNSAPLSASLSPNAPACIATRHKLIDHLMQERELFLCDAVRILGSRDRAEDVLQDAALRCLSSGAITTQPTSPRGLLRRMVRNLALDHWRRNGHETSMDDTTPEPVASGPTAEQSLVAYETLSAMARAIMSLPETQKHAFTEHRLKARRQNEIASEMGLSPARVHALIHSAHTYLANELRETA</sequence>
<dbReference type="GO" id="GO:0003677">
    <property type="term" value="F:DNA binding"/>
    <property type="evidence" value="ECO:0007669"/>
    <property type="project" value="InterPro"/>
</dbReference>
<keyword evidence="4" id="KW-0804">Transcription</keyword>
<dbReference type="Gene3D" id="1.10.1740.10">
    <property type="match status" value="1"/>
</dbReference>
<reference evidence="9" key="1">
    <citation type="submission" date="2016-10" db="EMBL/GenBank/DDBJ databases">
        <authorList>
            <person name="Varghese N."/>
            <person name="Submissions S."/>
        </authorList>
    </citation>
    <scope>NUCLEOTIDE SEQUENCE [LARGE SCALE GENOMIC DNA]</scope>
    <source>
        <strain evidence="9">DSM 23422</strain>
    </source>
</reference>
<evidence type="ECO:0000313" key="8">
    <source>
        <dbReference type="EMBL" id="SFS99040.1"/>
    </source>
</evidence>
<dbReference type="RefSeq" id="WP_093916823.1">
    <property type="nucleotide sequence ID" value="NZ_FPAJ01000004.1"/>
</dbReference>
<evidence type="ECO:0000256" key="3">
    <source>
        <dbReference type="ARBA" id="ARBA00023082"/>
    </source>
</evidence>
<evidence type="ECO:0000256" key="2">
    <source>
        <dbReference type="ARBA" id="ARBA00023015"/>
    </source>
</evidence>
<dbReference type="InterPro" id="IPR007627">
    <property type="entry name" value="RNA_pol_sigma70_r2"/>
</dbReference>
<evidence type="ECO:0000259" key="6">
    <source>
        <dbReference type="Pfam" id="PF04542"/>
    </source>
</evidence>
<dbReference type="EMBL" id="FPAJ01000004">
    <property type="protein sequence ID" value="SFS99040.1"/>
    <property type="molecule type" value="Genomic_DNA"/>
</dbReference>
<dbReference type="PANTHER" id="PTHR43133">
    <property type="entry name" value="RNA POLYMERASE ECF-TYPE SIGMA FACTO"/>
    <property type="match status" value="1"/>
</dbReference>
<dbReference type="NCBIfam" id="TIGR02937">
    <property type="entry name" value="sigma70-ECF"/>
    <property type="match status" value="1"/>
</dbReference>
<comment type="similarity">
    <text evidence="1">Belongs to the sigma-70 factor family. ECF subfamily.</text>
</comment>
<evidence type="ECO:0000256" key="1">
    <source>
        <dbReference type="ARBA" id="ARBA00010641"/>
    </source>
</evidence>
<dbReference type="InterPro" id="IPR013249">
    <property type="entry name" value="RNA_pol_sigma70_r4_t2"/>
</dbReference>
<protein>
    <submittedName>
        <fullName evidence="8">RNA polymerase sigma-70 factor, ECF subfamily</fullName>
    </submittedName>
</protein>
<feature type="domain" description="RNA polymerase sigma-70 region 2" evidence="6">
    <location>
        <begin position="43"/>
        <end position="97"/>
    </location>
</feature>
<dbReference type="InterPro" id="IPR014284">
    <property type="entry name" value="RNA_pol_sigma-70_dom"/>
</dbReference>
<keyword evidence="3" id="KW-0731">Sigma factor</keyword>
<keyword evidence="2" id="KW-0805">Transcription regulation</keyword>
<dbReference type="SUPFAM" id="SSF88659">
    <property type="entry name" value="Sigma3 and sigma4 domains of RNA polymerase sigma factors"/>
    <property type="match status" value="1"/>
</dbReference>
<proteinExistence type="inferred from homology"/>
<gene>
    <name evidence="8" type="ORF">SAMN04488040_2636</name>
</gene>
<evidence type="ECO:0000256" key="4">
    <source>
        <dbReference type="ARBA" id="ARBA00023163"/>
    </source>
</evidence>
<accession>A0A1I6UC93</accession>
<dbReference type="Gene3D" id="1.10.10.10">
    <property type="entry name" value="Winged helix-like DNA-binding domain superfamily/Winged helix DNA-binding domain"/>
    <property type="match status" value="1"/>
</dbReference>
<evidence type="ECO:0000259" key="7">
    <source>
        <dbReference type="Pfam" id="PF08281"/>
    </source>
</evidence>
<dbReference type="GO" id="GO:0006352">
    <property type="term" value="P:DNA-templated transcription initiation"/>
    <property type="evidence" value="ECO:0007669"/>
    <property type="project" value="InterPro"/>
</dbReference>
<keyword evidence="9" id="KW-1185">Reference proteome</keyword>
<dbReference type="OrthoDB" id="9794372at2"/>
<dbReference type="Proteomes" id="UP000199239">
    <property type="component" value="Unassembled WGS sequence"/>
</dbReference>
<name>A0A1I6UC93_9RHOB</name>
<dbReference type="AlphaFoldDB" id="A0A1I6UC93"/>
<feature type="region of interest" description="Disordered" evidence="5">
    <location>
        <begin position="95"/>
        <end position="114"/>
    </location>
</feature>
<dbReference type="SUPFAM" id="SSF88946">
    <property type="entry name" value="Sigma2 domain of RNA polymerase sigma factors"/>
    <property type="match status" value="1"/>
</dbReference>
<evidence type="ECO:0000256" key="5">
    <source>
        <dbReference type="SAM" id="MobiDB-lite"/>
    </source>
</evidence>
<dbReference type="Pfam" id="PF08281">
    <property type="entry name" value="Sigma70_r4_2"/>
    <property type="match status" value="1"/>
</dbReference>
<feature type="domain" description="RNA polymerase sigma factor 70 region 4 type 2" evidence="7">
    <location>
        <begin position="128"/>
        <end position="173"/>
    </location>
</feature>
<dbReference type="InterPro" id="IPR013324">
    <property type="entry name" value="RNA_pol_sigma_r3/r4-like"/>
</dbReference>
<dbReference type="InterPro" id="IPR013325">
    <property type="entry name" value="RNA_pol_sigma_r2"/>
</dbReference>
<dbReference type="Pfam" id="PF04542">
    <property type="entry name" value="Sigma70_r2"/>
    <property type="match status" value="1"/>
</dbReference>
<dbReference type="InterPro" id="IPR039425">
    <property type="entry name" value="RNA_pol_sigma-70-like"/>
</dbReference>